<dbReference type="Proteomes" id="UP000192257">
    <property type="component" value="Unassembled WGS sequence"/>
</dbReference>
<dbReference type="PANTHER" id="PTHR21052">
    <property type="entry name" value="SPERMATOGENESIS ASSOCIATED 11-RELATED"/>
    <property type="match status" value="1"/>
</dbReference>
<dbReference type="InterPro" id="IPR037151">
    <property type="entry name" value="AlkB-like_sf"/>
</dbReference>
<protein>
    <submittedName>
        <fullName evidence="1">Alkylated DNA repair protein alkB like protein 7</fullName>
    </submittedName>
</protein>
<dbReference type="EMBL" id="NBCO01000024">
    <property type="protein sequence ID" value="ORC86988.1"/>
    <property type="molecule type" value="Genomic_DNA"/>
</dbReference>
<dbReference type="GO" id="GO:0005759">
    <property type="term" value="C:mitochondrial matrix"/>
    <property type="evidence" value="ECO:0007669"/>
    <property type="project" value="TreeGrafter"/>
</dbReference>
<dbReference type="InterPro" id="IPR032870">
    <property type="entry name" value="ALKBH7-like"/>
</dbReference>
<reference evidence="1 2" key="1">
    <citation type="submission" date="2017-03" db="EMBL/GenBank/DDBJ databases">
        <title>An alternative strategy for trypanosome survival in the mammalian bloodstream revealed through genome and transcriptome analysis of the ubiquitous bovine parasite Trypanosoma (Megatrypanum) theileri.</title>
        <authorList>
            <person name="Kelly S."/>
            <person name="Ivens A."/>
            <person name="Mott A."/>
            <person name="O'Neill E."/>
            <person name="Emms D."/>
            <person name="Macleod O."/>
            <person name="Voorheis P."/>
            <person name="Matthews J."/>
            <person name="Matthews K."/>
            <person name="Carrington M."/>
        </authorList>
    </citation>
    <scope>NUCLEOTIDE SEQUENCE [LARGE SCALE GENOMIC DNA]</scope>
    <source>
        <strain evidence="1">Edinburgh</strain>
    </source>
</reference>
<dbReference type="GeneID" id="39987330"/>
<name>A0A1X0NR19_9TRYP</name>
<gene>
    <name evidence="1" type="ORF">TM35_000241380</name>
</gene>
<proteinExistence type="predicted"/>
<evidence type="ECO:0000313" key="2">
    <source>
        <dbReference type="Proteomes" id="UP000192257"/>
    </source>
</evidence>
<dbReference type="PANTHER" id="PTHR21052:SF0">
    <property type="entry name" value="ALPHA-KETOGLUTARATE-DEPENDENT DIOXYGENASE ALKB HOMOLOG 7, MITOCHONDRIAL"/>
    <property type="match status" value="1"/>
</dbReference>
<organism evidence="1 2">
    <name type="scientific">Trypanosoma theileri</name>
    <dbReference type="NCBI Taxonomy" id="67003"/>
    <lineage>
        <taxon>Eukaryota</taxon>
        <taxon>Discoba</taxon>
        <taxon>Euglenozoa</taxon>
        <taxon>Kinetoplastea</taxon>
        <taxon>Metakinetoplastina</taxon>
        <taxon>Trypanosomatida</taxon>
        <taxon>Trypanosomatidae</taxon>
        <taxon>Trypanosoma</taxon>
    </lineage>
</organism>
<keyword evidence="2" id="KW-1185">Reference proteome</keyword>
<dbReference type="GO" id="GO:0006631">
    <property type="term" value="P:fatty acid metabolic process"/>
    <property type="evidence" value="ECO:0007669"/>
    <property type="project" value="TreeGrafter"/>
</dbReference>
<dbReference type="RefSeq" id="XP_028881054.1">
    <property type="nucleotide sequence ID" value="XM_029027550.1"/>
</dbReference>
<dbReference type="VEuPathDB" id="TriTrypDB:TM35_000241380"/>
<sequence length="280" mass="31693">MKRGCIFFEKLSSYVSLRYAPSFRQPQPSEVVGVSTKLIPSDCVPAFVIPNVITEREEKALLSLVEPWFARLPYNDGHADSLIHHFKEFYRSYKGLVGDAASEVKGNTCETRNGEKDFQLCHTALKKCRGLAAEYLSNIPLDDRVHFLRLSGNGFIRAHVDESRNSSGIIAGVCLGSARVMTLTHPKYPGERVELMLAPRCFYILIGTARYEWEHSTDWVEDDAEHLERARGRRVVEGTPLIFDGKETEFRRGERTAVIFRGVSPMELLLSRSGRGRAER</sequence>
<dbReference type="SUPFAM" id="SSF51197">
    <property type="entry name" value="Clavaminate synthase-like"/>
    <property type="match status" value="1"/>
</dbReference>
<dbReference type="OrthoDB" id="28127at2759"/>
<comment type="caution">
    <text evidence="1">The sequence shown here is derived from an EMBL/GenBank/DDBJ whole genome shotgun (WGS) entry which is preliminary data.</text>
</comment>
<dbReference type="GO" id="GO:0006974">
    <property type="term" value="P:DNA damage response"/>
    <property type="evidence" value="ECO:0007669"/>
    <property type="project" value="InterPro"/>
</dbReference>
<accession>A0A1X0NR19</accession>
<evidence type="ECO:0000313" key="1">
    <source>
        <dbReference type="EMBL" id="ORC86988.1"/>
    </source>
</evidence>
<dbReference type="AlphaFoldDB" id="A0A1X0NR19"/>
<dbReference type="Gene3D" id="2.60.120.590">
    <property type="entry name" value="Alpha-ketoglutarate-dependent dioxygenase AlkB-like"/>
    <property type="match status" value="1"/>
</dbReference>